<gene>
    <name evidence="1" type="ORF">DXN04_22190</name>
</gene>
<evidence type="ECO:0000313" key="1">
    <source>
        <dbReference type="EMBL" id="RFM32399.1"/>
    </source>
</evidence>
<protein>
    <submittedName>
        <fullName evidence="1">Uncharacterized protein</fullName>
    </submittedName>
</protein>
<dbReference type="AlphaFoldDB" id="A0A3E1NWU7"/>
<comment type="caution">
    <text evidence="1">The sequence shown here is derived from an EMBL/GenBank/DDBJ whole genome shotgun (WGS) entry which is preliminary data.</text>
</comment>
<keyword evidence="2" id="KW-1185">Reference proteome</keyword>
<accession>A0A3E1NWU7</accession>
<name>A0A3E1NWU7_9BACT</name>
<dbReference type="Proteomes" id="UP000261174">
    <property type="component" value="Unassembled WGS sequence"/>
</dbReference>
<proteinExistence type="predicted"/>
<evidence type="ECO:0000313" key="2">
    <source>
        <dbReference type="Proteomes" id="UP000261174"/>
    </source>
</evidence>
<sequence>MSELRSLFVKLKIKKENLDRFLTAALTPPVPDEDWTSWWDSRDMYSKSPLKEIPMAFQKTNGAVIESCVNTKETISQEKWEEGVYYFVSGFFSENFYEILPMLAVLKSAALYMEPGDEGVAIIYDYFWGGQDVLAHLELKAGQATLKHTNLTSQIDKKVLTESNKMIQDVIDAISSDDDD</sequence>
<dbReference type="EMBL" id="QTJV01000009">
    <property type="protein sequence ID" value="RFM32399.1"/>
    <property type="molecule type" value="Genomic_DNA"/>
</dbReference>
<dbReference type="RefSeq" id="WP_116855592.1">
    <property type="nucleotide sequence ID" value="NZ_QTJV01000009.1"/>
</dbReference>
<reference evidence="1 2" key="1">
    <citation type="submission" date="2018-08" db="EMBL/GenBank/DDBJ databases">
        <title>Chitinophaga sp. K20C18050901, a novel bacterium isolated from forest soil.</title>
        <authorList>
            <person name="Wang C."/>
        </authorList>
    </citation>
    <scope>NUCLEOTIDE SEQUENCE [LARGE SCALE GENOMIC DNA]</scope>
    <source>
        <strain evidence="1 2">K20C18050901</strain>
    </source>
</reference>
<organism evidence="1 2">
    <name type="scientific">Chitinophaga silvisoli</name>
    <dbReference type="NCBI Taxonomy" id="2291814"/>
    <lineage>
        <taxon>Bacteria</taxon>
        <taxon>Pseudomonadati</taxon>
        <taxon>Bacteroidota</taxon>
        <taxon>Chitinophagia</taxon>
        <taxon>Chitinophagales</taxon>
        <taxon>Chitinophagaceae</taxon>
        <taxon>Chitinophaga</taxon>
    </lineage>
</organism>
<dbReference type="OrthoDB" id="6910425at2"/>